<keyword evidence="3" id="KW-1185">Reference proteome</keyword>
<keyword evidence="1" id="KW-0812">Transmembrane</keyword>
<evidence type="ECO:0000313" key="2">
    <source>
        <dbReference type="EMBL" id="MBF4695943.1"/>
    </source>
</evidence>
<sequence length="121" mass="14204">MKKHFKDIAKIVLYSSLFSILISFFPQITLEGAFVFMGGFLFITSVFAASAYKARDRRSFKFIANERNQKRFKDQEHDQGHDQNFDQNQKQISQKKSEEAFKKMVISGIILFAFSYFAFYL</sequence>
<feature type="transmembrane region" description="Helical" evidence="1">
    <location>
        <begin position="12"/>
        <end position="28"/>
    </location>
</feature>
<feature type="transmembrane region" description="Helical" evidence="1">
    <location>
        <begin position="34"/>
        <end position="52"/>
    </location>
</feature>
<comment type="caution">
    <text evidence="2">The sequence shown here is derived from an EMBL/GenBank/DDBJ whole genome shotgun (WGS) entry which is preliminary data.</text>
</comment>
<protein>
    <recommendedName>
        <fullName evidence="4">DUF3899 domain-containing protein</fullName>
    </recommendedName>
</protein>
<evidence type="ECO:0000313" key="3">
    <source>
        <dbReference type="Proteomes" id="UP000614200"/>
    </source>
</evidence>
<name>A0ABS0A0H7_9FIRM</name>
<organism evidence="2 3">
    <name type="scientific">Fusibacter ferrireducens</name>
    <dbReference type="NCBI Taxonomy" id="2785058"/>
    <lineage>
        <taxon>Bacteria</taxon>
        <taxon>Bacillati</taxon>
        <taxon>Bacillota</taxon>
        <taxon>Clostridia</taxon>
        <taxon>Eubacteriales</taxon>
        <taxon>Eubacteriales Family XII. Incertae Sedis</taxon>
        <taxon>Fusibacter</taxon>
    </lineage>
</organism>
<evidence type="ECO:0008006" key="4">
    <source>
        <dbReference type="Google" id="ProtNLM"/>
    </source>
</evidence>
<accession>A0ABS0A0H7</accession>
<feature type="transmembrane region" description="Helical" evidence="1">
    <location>
        <begin position="100"/>
        <end position="119"/>
    </location>
</feature>
<gene>
    <name evidence="2" type="ORF">ISU02_22825</name>
</gene>
<dbReference type="Proteomes" id="UP000614200">
    <property type="component" value="Unassembled WGS sequence"/>
</dbReference>
<reference evidence="2 3" key="1">
    <citation type="submission" date="2020-11" db="EMBL/GenBank/DDBJ databases">
        <title>Fusibacter basophilias sp. nov.</title>
        <authorList>
            <person name="Qiu D."/>
        </authorList>
    </citation>
    <scope>NUCLEOTIDE SEQUENCE [LARGE SCALE GENOMIC DNA]</scope>
    <source>
        <strain evidence="2 3">Q10-2</strain>
    </source>
</reference>
<proteinExistence type="predicted"/>
<dbReference type="RefSeq" id="WP_194704179.1">
    <property type="nucleotide sequence ID" value="NZ_JADKNH010000024.1"/>
</dbReference>
<dbReference type="EMBL" id="JADKNH010000024">
    <property type="protein sequence ID" value="MBF4695943.1"/>
    <property type="molecule type" value="Genomic_DNA"/>
</dbReference>
<keyword evidence="1" id="KW-1133">Transmembrane helix</keyword>
<evidence type="ECO:0000256" key="1">
    <source>
        <dbReference type="SAM" id="Phobius"/>
    </source>
</evidence>
<keyword evidence="1" id="KW-0472">Membrane</keyword>